<accession>A0A8H5F8V4</accession>
<dbReference type="AlphaFoldDB" id="A0A8H5F8V4"/>
<evidence type="ECO:0000313" key="1">
    <source>
        <dbReference type="EMBL" id="KAF5327822.1"/>
    </source>
</evidence>
<sequence length="510" mass="57299">MQQGDPSSSSSSRLMASQRALGRSYLTTNRPRLPNKIEHLLTSTFLGHRTASTNISSLPDNILCMIFHTVVFSPTRRSLGYKTPLTYERCSSPFPILHVCLKWRRLMIGMGEVWRSIFIQSPSEKHIQRTALWMQYAGKNPLRITVITSPTPSEEEQEYLHAILDILATKLEFWNAVVFEFNGRLPPSFTDHMKNLRKSPQPSLKNFFLHLPPNPREVLQVLSIWESVNAMPSLRAFRWDCAHTPGLQLSPRLETLDLSSPIALDDLLARLSPCKNLSSLRVRKITAPSDGFNPDALARVKFPHMRDLVLEAVDTDLAPLLEHLSTPNLVVLGLKNIQHGLFAPVSRLCKHTAGSLYAVSLAFAQPPAEDDVQDWLWMPQFQELSMLSMLGVRLTDTILDTLTLPAHTTAMAPCLPRLEGLHLGTVRTDVDSAAVLRMLGSRFWPPPPACAMHEMDGVNVDQERTQLKKAAILVSEAAHTPQLKRYQTMFEQSVASTPGWGDRELEFEVV</sequence>
<evidence type="ECO:0000313" key="2">
    <source>
        <dbReference type="Proteomes" id="UP000567179"/>
    </source>
</evidence>
<evidence type="ECO:0008006" key="3">
    <source>
        <dbReference type="Google" id="ProtNLM"/>
    </source>
</evidence>
<proteinExistence type="predicted"/>
<dbReference type="OrthoDB" id="2269034at2759"/>
<organism evidence="1 2">
    <name type="scientific">Psilocybe cf. subviscida</name>
    <dbReference type="NCBI Taxonomy" id="2480587"/>
    <lineage>
        <taxon>Eukaryota</taxon>
        <taxon>Fungi</taxon>
        <taxon>Dikarya</taxon>
        <taxon>Basidiomycota</taxon>
        <taxon>Agaricomycotina</taxon>
        <taxon>Agaricomycetes</taxon>
        <taxon>Agaricomycetidae</taxon>
        <taxon>Agaricales</taxon>
        <taxon>Agaricineae</taxon>
        <taxon>Strophariaceae</taxon>
        <taxon>Psilocybe</taxon>
    </lineage>
</organism>
<dbReference type="Proteomes" id="UP000567179">
    <property type="component" value="Unassembled WGS sequence"/>
</dbReference>
<dbReference type="EMBL" id="JAACJJ010000014">
    <property type="protein sequence ID" value="KAF5327822.1"/>
    <property type="molecule type" value="Genomic_DNA"/>
</dbReference>
<dbReference type="InterPro" id="IPR032675">
    <property type="entry name" value="LRR_dom_sf"/>
</dbReference>
<dbReference type="SUPFAM" id="SSF52047">
    <property type="entry name" value="RNI-like"/>
    <property type="match status" value="1"/>
</dbReference>
<comment type="caution">
    <text evidence="1">The sequence shown here is derived from an EMBL/GenBank/DDBJ whole genome shotgun (WGS) entry which is preliminary data.</text>
</comment>
<dbReference type="Gene3D" id="3.80.10.10">
    <property type="entry name" value="Ribonuclease Inhibitor"/>
    <property type="match status" value="1"/>
</dbReference>
<keyword evidence="2" id="KW-1185">Reference proteome</keyword>
<name>A0A8H5F8V4_9AGAR</name>
<protein>
    <recommendedName>
        <fullName evidence="3">F-box domain-containing protein</fullName>
    </recommendedName>
</protein>
<reference evidence="1 2" key="1">
    <citation type="journal article" date="2020" name="ISME J.">
        <title>Uncovering the hidden diversity of litter-decomposition mechanisms in mushroom-forming fungi.</title>
        <authorList>
            <person name="Floudas D."/>
            <person name="Bentzer J."/>
            <person name="Ahren D."/>
            <person name="Johansson T."/>
            <person name="Persson P."/>
            <person name="Tunlid A."/>
        </authorList>
    </citation>
    <scope>NUCLEOTIDE SEQUENCE [LARGE SCALE GENOMIC DNA]</scope>
    <source>
        <strain evidence="1 2">CBS 101986</strain>
    </source>
</reference>
<gene>
    <name evidence="1" type="ORF">D9619_005077</name>
</gene>